<dbReference type="Gene3D" id="3.30.565.10">
    <property type="entry name" value="Histidine kinase-like ATPase, C-terminal domain"/>
    <property type="match status" value="1"/>
</dbReference>
<dbReference type="InterPro" id="IPR050482">
    <property type="entry name" value="Sensor_HK_TwoCompSys"/>
</dbReference>
<protein>
    <recommendedName>
        <fullName evidence="2">histidine kinase</fullName>
        <ecNumber evidence="2">2.7.13.3</ecNumber>
    </recommendedName>
</protein>
<organism evidence="11 12">
    <name type="scientific">Lederbergia citrea</name>
    <dbReference type="NCBI Taxonomy" id="2833581"/>
    <lineage>
        <taxon>Bacteria</taxon>
        <taxon>Bacillati</taxon>
        <taxon>Bacillota</taxon>
        <taxon>Bacilli</taxon>
        <taxon>Bacillales</taxon>
        <taxon>Bacillaceae</taxon>
        <taxon>Lederbergia</taxon>
    </lineage>
</organism>
<keyword evidence="8" id="KW-0902">Two-component regulatory system</keyword>
<proteinExistence type="predicted"/>
<keyword evidence="7" id="KW-0067">ATP-binding</keyword>
<dbReference type="PANTHER" id="PTHR24421">
    <property type="entry name" value="NITRATE/NITRITE SENSOR PROTEIN NARX-RELATED"/>
    <property type="match status" value="1"/>
</dbReference>
<feature type="domain" description="Signal transduction histidine kinase subgroup 3 dimerisation and phosphoacceptor" evidence="10">
    <location>
        <begin position="23"/>
        <end position="85"/>
    </location>
</feature>
<evidence type="ECO:0000256" key="1">
    <source>
        <dbReference type="ARBA" id="ARBA00000085"/>
    </source>
</evidence>
<evidence type="ECO:0000256" key="8">
    <source>
        <dbReference type="ARBA" id="ARBA00023012"/>
    </source>
</evidence>
<dbReference type="SUPFAM" id="SSF55874">
    <property type="entry name" value="ATPase domain of HSP90 chaperone/DNA topoisomerase II/histidine kinase"/>
    <property type="match status" value="1"/>
</dbReference>
<dbReference type="InterPro" id="IPR011712">
    <property type="entry name" value="Sig_transdc_His_kin_sub3_dim/P"/>
</dbReference>
<feature type="domain" description="Histidine kinase/HSP90-like ATPase" evidence="9">
    <location>
        <begin position="127"/>
        <end position="215"/>
    </location>
</feature>
<dbReference type="GO" id="GO:0005524">
    <property type="term" value="F:ATP binding"/>
    <property type="evidence" value="ECO:0007669"/>
    <property type="project" value="UniProtKB-KW"/>
</dbReference>
<keyword evidence="6 11" id="KW-0418">Kinase</keyword>
<comment type="caution">
    <text evidence="11">The sequence shown here is derived from an EMBL/GenBank/DDBJ whole genome shotgun (WGS) entry which is preliminary data.</text>
</comment>
<evidence type="ECO:0000256" key="7">
    <source>
        <dbReference type="ARBA" id="ARBA00022840"/>
    </source>
</evidence>
<dbReference type="InterPro" id="IPR003594">
    <property type="entry name" value="HATPase_dom"/>
</dbReference>
<dbReference type="CDD" id="cd16917">
    <property type="entry name" value="HATPase_UhpB-NarQ-NarX-like"/>
    <property type="match status" value="1"/>
</dbReference>
<evidence type="ECO:0000313" key="12">
    <source>
        <dbReference type="Proteomes" id="UP000676456"/>
    </source>
</evidence>
<dbReference type="GO" id="GO:0046983">
    <property type="term" value="F:protein dimerization activity"/>
    <property type="evidence" value="ECO:0007669"/>
    <property type="project" value="InterPro"/>
</dbReference>
<evidence type="ECO:0000259" key="9">
    <source>
        <dbReference type="Pfam" id="PF02518"/>
    </source>
</evidence>
<accession>A0A942UT78</accession>
<reference evidence="11 12" key="1">
    <citation type="submission" date="2021-05" db="EMBL/GenBank/DDBJ databases">
        <title>Novel Bacillus species.</title>
        <authorList>
            <person name="Liu G."/>
        </authorList>
    </citation>
    <scope>NUCLEOTIDE SEQUENCE [LARGE SCALE GENOMIC DNA]</scope>
    <source>
        <strain evidence="11 12">FJAT-49682</strain>
    </source>
</reference>
<dbReference type="Pfam" id="PF07730">
    <property type="entry name" value="HisKA_3"/>
    <property type="match status" value="1"/>
</dbReference>
<keyword evidence="5" id="KW-0547">Nucleotide-binding</keyword>
<dbReference type="EC" id="2.7.13.3" evidence="2"/>
<name>A0A942UT78_9BACI</name>
<keyword evidence="4" id="KW-0808">Transferase</keyword>
<dbReference type="GO" id="GO:0000155">
    <property type="term" value="F:phosphorelay sensor kinase activity"/>
    <property type="evidence" value="ECO:0007669"/>
    <property type="project" value="InterPro"/>
</dbReference>
<dbReference type="GO" id="GO:0016020">
    <property type="term" value="C:membrane"/>
    <property type="evidence" value="ECO:0007669"/>
    <property type="project" value="InterPro"/>
</dbReference>
<dbReference type="AlphaFoldDB" id="A0A942UT78"/>
<keyword evidence="12" id="KW-1185">Reference proteome</keyword>
<evidence type="ECO:0000256" key="2">
    <source>
        <dbReference type="ARBA" id="ARBA00012438"/>
    </source>
</evidence>
<evidence type="ECO:0000259" key="10">
    <source>
        <dbReference type="Pfam" id="PF07730"/>
    </source>
</evidence>
<sequence>MSVLPIEKKISSKIIQIQEDEIKRIAVELHEGVGQTLYSLYTGLQVIESGIDHPEMKDYVGEMAGLLEKTIREIRFLTVELHPPSLSTFGLVAALKNYSQLFTTTYGIVVDIESNGEKTNLSERERITLFRVCQEALGNIAKYADTAKAAIRLNWTSTKLFITIQDKGKGFIIEDEMNKSSGLAAMRERIHLIGGEWAISSTIEEGTMIEMSLPL</sequence>
<comment type="catalytic activity">
    <reaction evidence="1">
        <text>ATP + protein L-histidine = ADP + protein N-phospho-L-histidine.</text>
        <dbReference type="EC" id="2.7.13.3"/>
    </reaction>
</comment>
<dbReference type="PANTHER" id="PTHR24421:SF10">
    <property type="entry name" value="NITRATE_NITRITE SENSOR PROTEIN NARQ"/>
    <property type="match status" value="1"/>
</dbReference>
<dbReference type="Gene3D" id="1.20.5.1930">
    <property type="match status" value="1"/>
</dbReference>
<dbReference type="Pfam" id="PF02518">
    <property type="entry name" value="HATPase_c"/>
    <property type="match status" value="1"/>
</dbReference>
<evidence type="ECO:0000256" key="6">
    <source>
        <dbReference type="ARBA" id="ARBA00022777"/>
    </source>
</evidence>
<dbReference type="RefSeq" id="WP_213099684.1">
    <property type="nucleotide sequence ID" value="NZ_JAGYPH010000004.1"/>
</dbReference>
<dbReference type="InterPro" id="IPR036890">
    <property type="entry name" value="HATPase_C_sf"/>
</dbReference>
<gene>
    <name evidence="11" type="ORF">KHA91_18150</name>
</gene>
<evidence type="ECO:0000313" key="11">
    <source>
        <dbReference type="EMBL" id="MBS4224636.1"/>
    </source>
</evidence>
<evidence type="ECO:0000256" key="3">
    <source>
        <dbReference type="ARBA" id="ARBA00022553"/>
    </source>
</evidence>
<evidence type="ECO:0000256" key="5">
    <source>
        <dbReference type="ARBA" id="ARBA00022741"/>
    </source>
</evidence>
<dbReference type="EMBL" id="JAGYPN010000004">
    <property type="protein sequence ID" value="MBS4224636.1"/>
    <property type="molecule type" value="Genomic_DNA"/>
</dbReference>
<evidence type="ECO:0000256" key="4">
    <source>
        <dbReference type="ARBA" id="ARBA00022679"/>
    </source>
</evidence>
<keyword evidence="3" id="KW-0597">Phosphoprotein</keyword>
<dbReference type="Proteomes" id="UP000676456">
    <property type="component" value="Unassembled WGS sequence"/>
</dbReference>